<gene>
    <name evidence="1" type="ORF">BCV19_00730</name>
</gene>
<reference evidence="2" key="1">
    <citation type="submission" date="2016-07" db="EMBL/GenBank/DDBJ databases">
        <title>Nontailed viruses are major unrecognized killers of bacteria in the ocean.</title>
        <authorList>
            <person name="Kauffman K."/>
            <person name="Hussain F."/>
            <person name="Yang J."/>
            <person name="Arevalo P."/>
            <person name="Brown J."/>
            <person name="Cutler M."/>
            <person name="Kelly L."/>
            <person name="Polz M.F."/>
        </authorList>
    </citation>
    <scope>NUCLEOTIDE SEQUENCE [LARGE SCALE GENOMIC DNA]</scope>
    <source>
        <strain evidence="2">10N.286.54.F3</strain>
    </source>
</reference>
<name>A0A2N7CHC7_VIBSP</name>
<comment type="caution">
    <text evidence="1">The sequence shown here is derived from an EMBL/GenBank/DDBJ whole genome shotgun (WGS) entry which is preliminary data.</text>
</comment>
<proteinExistence type="predicted"/>
<sequence length="403" mass="44602">MFNINSVQLENSAFSESHSPQKKQLQLELNKLNNLTGESENMADTLEMQTVFATSKGATEALMAASVHQKEIVAQMMSSNPEDSISLALAASIEAYGKQLEGINAWTEGGSAVLEPMLDMIYESILVDGVDGTEYEDLMQLLVIDLLMHEEEWGLVLPSEYDVYFAQITEHFGSGLHAPYGQYDEHPPEEIISWFLDTLIPTLEEQIPNPIPNSSLTAKIVGFYSDESHRDGLEQCADDYWTDPNGFINGSDENSAADCERLSPILKIFILADAAEEGIITAEEWDQLITGDVSDFEALLGVKDGELGLYLTTNVEGWAPSNGANGEAGSHVEDGRYPDFTSSAGIYPDDLIHVLDSFPGRELTEEEIEEVNRIGDQVKMLQQTLLYWLKICRDEQMAIAQNT</sequence>
<dbReference type="EMBL" id="MCSW01000113">
    <property type="protein sequence ID" value="PMF25607.1"/>
    <property type="molecule type" value="Genomic_DNA"/>
</dbReference>
<organism evidence="1 2">
    <name type="scientific">Vibrio splendidus</name>
    <dbReference type="NCBI Taxonomy" id="29497"/>
    <lineage>
        <taxon>Bacteria</taxon>
        <taxon>Pseudomonadati</taxon>
        <taxon>Pseudomonadota</taxon>
        <taxon>Gammaproteobacteria</taxon>
        <taxon>Vibrionales</taxon>
        <taxon>Vibrionaceae</taxon>
        <taxon>Vibrio</taxon>
    </lineage>
</organism>
<protein>
    <submittedName>
        <fullName evidence="1">Uncharacterized protein</fullName>
    </submittedName>
</protein>
<dbReference type="RefSeq" id="WP_102482123.1">
    <property type="nucleotide sequence ID" value="NZ_MCSW01000113.1"/>
</dbReference>
<evidence type="ECO:0000313" key="1">
    <source>
        <dbReference type="EMBL" id="PMF25607.1"/>
    </source>
</evidence>
<accession>A0A2N7CHC7</accession>
<dbReference type="AlphaFoldDB" id="A0A2N7CHC7"/>
<dbReference type="Proteomes" id="UP000235405">
    <property type="component" value="Unassembled WGS sequence"/>
</dbReference>
<evidence type="ECO:0000313" key="2">
    <source>
        <dbReference type="Proteomes" id="UP000235405"/>
    </source>
</evidence>